<dbReference type="RefSeq" id="WP_196847506.1">
    <property type="nucleotide sequence ID" value="NZ_JAIGNQ010000001.1"/>
</dbReference>
<accession>A0ABS7JC44</accession>
<feature type="region of interest" description="Disordered" evidence="1">
    <location>
        <begin position="35"/>
        <end position="86"/>
    </location>
</feature>
<gene>
    <name evidence="3" type="ORF">K3177_03550</name>
</gene>
<evidence type="ECO:0008006" key="5">
    <source>
        <dbReference type="Google" id="ProtNLM"/>
    </source>
</evidence>
<comment type="caution">
    <text evidence="3">The sequence shown here is derived from an EMBL/GenBank/DDBJ whole genome shotgun (WGS) entry which is preliminary data.</text>
</comment>
<name>A0ABS7JC44_9SPHN</name>
<dbReference type="PROSITE" id="PS51257">
    <property type="entry name" value="PROKAR_LIPOPROTEIN"/>
    <property type="match status" value="1"/>
</dbReference>
<feature type="signal peptide" evidence="2">
    <location>
        <begin position="1"/>
        <end position="20"/>
    </location>
</feature>
<reference evidence="3 4" key="1">
    <citation type="submission" date="2021-08" db="EMBL/GenBank/DDBJ databases">
        <title>Comparative Genomics Analysis of the Genus Qipengyuania Reveals Extensive Genetic Diversity and Metabolic Versatility, Including the Description of Fifteen Novel Species.</title>
        <authorList>
            <person name="Liu Y."/>
        </authorList>
    </citation>
    <scope>NUCLEOTIDE SEQUENCE [LARGE SCALE GENOMIC DNA]</scope>
    <source>
        <strain evidence="3 4">GH25</strain>
    </source>
</reference>
<evidence type="ECO:0000313" key="3">
    <source>
        <dbReference type="EMBL" id="MBX7487582.1"/>
    </source>
</evidence>
<dbReference type="EMBL" id="JAIGNQ010000001">
    <property type="protein sequence ID" value="MBX7487582.1"/>
    <property type="molecule type" value="Genomic_DNA"/>
</dbReference>
<proteinExistence type="predicted"/>
<keyword evidence="2" id="KW-0732">Signal</keyword>
<feature type="chain" id="PRO_5047173644" description="Secreted protein" evidence="2">
    <location>
        <begin position="21"/>
        <end position="86"/>
    </location>
</feature>
<feature type="compositionally biased region" description="Low complexity" evidence="1">
    <location>
        <begin position="46"/>
        <end position="78"/>
    </location>
</feature>
<dbReference type="Proteomes" id="UP000776651">
    <property type="component" value="Unassembled WGS sequence"/>
</dbReference>
<sequence>MKKFAIIAALPFALSVAACGDSVDGTDTTDLEANAVEPMDQGMSDPMETPAPMMTGTETGTMDDTMTTPPTGTATGEPMEADPMAE</sequence>
<organism evidence="3 4">
    <name type="scientific">Qipengyuania pacifica</name>
    <dbReference type="NCBI Taxonomy" id="2860199"/>
    <lineage>
        <taxon>Bacteria</taxon>
        <taxon>Pseudomonadati</taxon>
        <taxon>Pseudomonadota</taxon>
        <taxon>Alphaproteobacteria</taxon>
        <taxon>Sphingomonadales</taxon>
        <taxon>Erythrobacteraceae</taxon>
        <taxon>Qipengyuania</taxon>
    </lineage>
</organism>
<evidence type="ECO:0000256" key="2">
    <source>
        <dbReference type="SAM" id="SignalP"/>
    </source>
</evidence>
<evidence type="ECO:0000313" key="4">
    <source>
        <dbReference type="Proteomes" id="UP000776651"/>
    </source>
</evidence>
<protein>
    <recommendedName>
        <fullName evidence="5">Secreted protein</fullName>
    </recommendedName>
</protein>
<keyword evidence="4" id="KW-1185">Reference proteome</keyword>
<evidence type="ECO:0000256" key="1">
    <source>
        <dbReference type="SAM" id="MobiDB-lite"/>
    </source>
</evidence>